<keyword evidence="1" id="KW-1133">Transmembrane helix</keyword>
<protein>
    <submittedName>
        <fullName evidence="2">Uncharacterized protein</fullName>
    </submittedName>
</protein>
<dbReference type="Proteomes" id="UP000321129">
    <property type="component" value="Unassembled WGS sequence"/>
</dbReference>
<organism evidence="2 3">
    <name type="scientific">Flavisphingopyxis soli</name>
    <dbReference type="NCBI Taxonomy" id="2601267"/>
    <lineage>
        <taxon>Bacteria</taxon>
        <taxon>Pseudomonadati</taxon>
        <taxon>Pseudomonadota</taxon>
        <taxon>Alphaproteobacteria</taxon>
        <taxon>Sphingomonadales</taxon>
        <taxon>Sphingopyxidaceae</taxon>
        <taxon>Flavisphingopyxis</taxon>
    </lineage>
</organism>
<evidence type="ECO:0000313" key="2">
    <source>
        <dbReference type="EMBL" id="TXC68873.1"/>
    </source>
</evidence>
<reference evidence="2 3" key="1">
    <citation type="submission" date="2019-08" db="EMBL/GenBank/DDBJ databases">
        <title>Sphingorhabdus soil sp. nov., isolated from arctic soil.</title>
        <authorList>
            <person name="Liu Y."/>
        </authorList>
    </citation>
    <scope>NUCLEOTIDE SEQUENCE [LARGE SCALE GENOMIC DNA]</scope>
    <source>
        <strain evidence="2 3">D-2Q-5-6</strain>
    </source>
</reference>
<evidence type="ECO:0000256" key="1">
    <source>
        <dbReference type="SAM" id="Phobius"/>
    </source>
</evidence>
<evidence type="ECO:0000313" key="3">
    <source>
        <dbReference type="Proteomes" id="UP000321129"/>
    </source>
</evidence>
<dbReference type="AlphaFoldDB" id="A0A5C6U773"/>
<dbReference type="EMBL" id="VOPY01000002">
    <property type="protein sequence ID" value="TXC68873.1"/>
    <property type="molecule type" value="Genomic_DNA"/>
</dbReference>
<keyword evidence="3" id="KW-1185">Reference proteome</keyword>
<name>A0A5C6U773_9SPHN</name>
<sequence length="65" mass="7132">MTDDWHQARAAAFLFRHPGGIMSRSLVIILLLLVLLVGGLFFFASRNGEQPVSRIETPVQAAPAK</sequence>
<feature type="transmembrane region" description="Helical" evidence="1">
    <location>
        <begin position="25"/>
        <end position="44"/>
    </location>
</feature>
<dbReference type="RefSeq" id="WP_147122828.1">
    <property type="nucleotide sequence ID" value="NZ_VOPY01000002.1"/>
</dbReference>
<accession>A0A5C6U773</accession>
<gene>
    <name evidence="2" type="ORF">FSZ31_07870</name>
</gene>
<keyword evidence="1" id="KW-0812">Transmembrane</keyword>
<keyword evidence="1" id="KW-0472">Membrane</keyword>
<proteinExistence type="predicted"/>
<comment type="caution">
    <text evidence="2">The sequence shown here is derived from an EMBL/GenBank/DDBJ whole genome shotgun (WGS) entry which is preliminary data.</text>
</comment>